<dbReference type="PROSITE" id="PS00041">
    <property type="entry name" value="HTH_ARAC_FAMILY_1"/>
    <property type="match status" value="1"/>
</dbReference>
<dbReference type="SMART" id="SM00342">
    <property type="entry name" value="HTH_ARAC"/>
    <property type="match status" value="1"/>
</dbReference>
<gene>
    <name evidence="6" type="primary">cdhR_2</name>
    <name evidence="6" type="ORF">IDONEFKE_05452</name>
</gene>
<dbReference type="Gene3D" id="1.10.10.60">
    <property type="entry name" value="Homeodomain-like"/>
    <property type="match status" value="2"/>
</dbReference>
<accession>A0ABD7W5K9</accession>
<reference evidence="6 7" key="1">
    <citation type="submission" date="2019-11" db="EMBL/GenBank/DDBJ databases">
        <authorList>
            <person name="Haines EK M."/>
        </authorList>
    </citation>
    <scope>NUCLEOTIDE SEQUENCE [LARGE SCALE GENOMIC DNA]</scope>
    <source>
        <strain evidence="6">KR2729</strain>
    </source>
</reference>
<evidence type="ECO:0000259" key="5">
    <source>
        <dbReference type="PROSITE" id="PS01124"/>
    </source>
</evidence>
<name>A0ABD7W5K9_ECOLX</name>
<evidence type="ECO:0000313" key="7">
    <source>
        <dbReference type="Proteomes" id="UP000629265"/>
    </source>
</evidence>
<proteinExistence type="predicted"/>
<dbReference type="PANTHER" id="PTHR46796">
    <property type="entry name" value="HTH-TYPE TRANSCRIPTIONAL ACTIVATOR RHAS-RELATED"/>
    <property type="match status" value="1"/>
</dbReference>
<dbReference type="InterPro" id="IPR009057">
    <property type="entry name" value="Homeodomain-like_sf"/>
</dbReference>
<dbReference type="EMBL" id="CACRYR010000113">
    <property type="protein sequence ID" value="VZR29147.1"/>
    <property type="molecule type" value="Genomic_DNA"/>
</dbReference>
<sequence length="110" mass="12125">MVRIGELAELTNFSSWYLSKTFQSLYEESPQSLSARLRLERAADLLRDTDMMVGEVAAASGFDNCCSFARAFRARYGQSASRFRENGGLLPPQSAKSPVGSRKYSAATQS</sequence>
<dbReference type="PROSITE" id="PS01124">
    <property type="entry name" value="HTH_ARAC_FAMILY_2"/>
    <property type="match status" value="1"/>
</dbReference>
<evidence type="ECO:0000256" key="4">
    <source>
        <dbReference type="SAM" id="MobiDB-lite"/>
    </source>
</evidence>
<dbReference type="Proteomes" id="UP000629265">
    <property type="component" value="Unassembled WGS sequence"/>
</dbReference>
<keyword evidence="3" id="KW-0804">Transcription</keyword>
<evidence type="ECO:0000313" key="6">
    <source>
        <dbReference type="EMBL" id="VZR29147.1"/>
    </source>
</evidence>
<keyword evidence="2" id="KW-0238">DNA-binding</keyword>
<protein>
    <submittedName>
        <fullName evidence="6">HTH-type transcriptional regulator CdhR</fullName>
    </submittedName>
</protein>
<organism evidence="6 7">
    <name type="scientific">Escherichia coli</name>
    <dbReference type="NCBI Taxonomy" id="562"/>
    <lineage>
        <taxon>Bacteria</taxon>
        <taxon>Pseudomonadati</taxon>
        <taxon>Pseudomonadota</taxon>
        <taxon>Gammaproteobacteria</taxon>
        <taxon>Enterobacterales</taxon>
        <taxon>Enterobacteriaceae</taxon>
        <taxon>Escherichia</taxon>
    </lineage>
</organism>
<dbReference type="Pfam" id="PF12833">
    <property type="entry name" value="HTH_18"/>
    <property type="match status" value="1"/>
</dbReference>
<dbReference type="InterPro" id="IPR050204">
    <property type="entry name" value="AraC_XylS_family_regulators"/>
</dbReference>
<dbReference type="GO" id="GO:0006355">
    <property type="term" value="P:regulation of DNA-templated transcription"/>
    <property type="evidence" value="ECO:0007669"/>
    <property type="project" value="UniProtKB-ARBA"/>
</dbReference>
<feature type="domain" description="HTH araC/xylS-type" evidence="5">
    <location>
        <begin position="1"/>
        <end position="86"/>
    </location>
</feature>
<dbReference type="InterPro" id="IPR018060">
    <property type="entry name" value="HTH_AraC"/>
</dbReference>
<comment type="caution">
    <text evidence="6">The sequence shown here is derived from an EMBL/GenBank/DDBJ whole genome shotgun (WGS) entry which is preliminary data.</text>
</comment>
<keyword evidence="1" id="KW-0805">Transcription regulation</keyword>
<dbReference type="GO" id="GO:0003677">
    <property type="term" value="F:DNA binding"/>
    <property type="evidence" value="ECO:0007669"/>
    <property type="project" value="UniProtKB-KW"/>
</dbReference>
<dbReference type="PANTHER" id="PTHR46796:SF7">
    <property type="entry name" value="ARAC FAMILY TRANSCRIPTIONAL REGULATOR"/>
    <property type="match status" value="1"/>
</dbReference>
<dbReference type="SUPFAM" id="SSF46689">
    <property type="entry name" value="Homeodomain-like"/>
    <property type="match status" value="1"/>
</dbReference>
<evidence type="ECO:0000256" key="2">
    <source>
        <dbReference type="ARBA" id="ARBA00023125"/>
    </source>
</evidence>
<dbReference type="InterPro" id="IPR018062">
    <property type="entry name" value="HTH_AraC-typ_CS"/>
</dbReference>
<dbReference type="AlphaFoldDB" id="A0ABD7W5K9"/>
<evidence type="ECO:0000256" key="1">
    <source>
        <dbReference type="ARBA" id="ARBA00023015"/>
    </source>
</evidence>
<feature type="region of interest" description="Disordered" evidence="4">
    <location>
        <begin position="85"/>
        <end position="110"/>
    </location>
</feature>
<evidence type="ECO:0000256" key="3">
    <source>
        <dbReference type="ARBA" id="ARBA00023163"/>
    </source>
</evidence>